<evidence type="ECO:0000313" key="2">
    <source>
        <dbReference type="EMBL" id="QYA10051.1"/>
    </source>
</evidence>
<dbReference type="Pfam" id="PF04964">
    <property type="entry name" value="Flp_Fap"/>
    <property type="match status" value="1"/>
</dbReference>
<dbReference type="Proteomes" id="UP000826513">
    <property type="component" value="Chromosome 2"/>
</dbReference>
<dbReference type="KEGG" id="alf:CFBP5473_17960"/>
<name>A0A4D7DVL6_9HYPH</name>
<dbReference type="STRING" id="1367849.GCA_000518585_01233"/>
<dbReference type="Proteomes" id="UP000298545">
    <property type="component" value="Chromosome linear"/>
</dbReference>
<proteinExistence type="predicted"/>
<accession>A0A4D7DVL6</accession>
<sequence length="72" mass="7706">MRAGGFPVLRKKNSIQHRLLACLADRSGATAIEYGLIIGIISGALILGLESVRDNLQAVFQLIITTLTNAMP</sequence>
<reference evidence="2 4" key="2">
    <citation type="submission" date="2021-03" db="EMBL/GenBank/DDBJ databases">
        <title>Rapid diversification of plasmids in a genus of pathogenic and nitrogen fixing bacteria.</title>
        <authorList>
            <person name="Weisberg A.J."/>
            <person name="Miller M."/>
            <person name="Ream W."/>
            <person name="Grunwald N.J."/>
            <person name="Chang J.H."/>
        </authorList>
    </citation>
    <scope>NUCLEOTIDE SEQUENCE [LARGE SCALE GENOMIC DNA]</scope>
    <source>
        <strain evidence="2 4">AF3.44</strain>
    </source>
</reference>
<dbReference type="AlphaFoldDB" id="A0A4D7DVL6"/>
<dbReference type="InterPro" id="IPR007047">
    <property type="entry name" value="Flp_Fap"/>
</dbReference>
<protein>
    <submittedName>
        <fullName evidence="1">Flp family type IVb pilin</fullName>
    </submittedName>
</protein>
<dbReference type="EMBL" id="CP072168">
    <property type="protein sequence ID" value="QYA10051.1"/>
    <property type="molecule type" value="Genomic_DNA"/>
</dbReference>
<keyword evidence="4" id="KW-1185">Reference proteome</keyword>
<evidence type="ECO:0000313" key="4">
    <source>
        <dbReference type="Proteomes" id="UP000826513"/>
    </source>
</evidence>
<evidence type="ECO:0000313" key="3">
    <source>
        <dbReference type="Proteomes" id="UP000298545"/>
    </source>
</evidence>
<reference evidence="1 3" key="1">
    <citation type="submission" date="2019-04" db="EMBL/GenBank/DDBJ databases">
        <title>Complete genome sequence of Agrobacterium larrymoorei CFBP5473.</title>
        <authorList>
            <person name="Haryono M."/>
            <person name="Chou L."/>
            <person name="Lin Y.-C."/>
            <person name="Lai E.-M."/>
            <person name="Kuo C.-H."/>
        </authorList>
    </citation>
    <scope>NUCLEOTIDE SEQUENCE [LARGE SCALE GENOMIC DNA]</scope>
    <source>
        <strain evidence="1 3">CFBP5473</strain>
    </source>
</reference>
<organism evidence="1 3">
    <name type="scientific">Agrobacterium larrymoorei</name>
    <dbReference type="NCBI Taxonomy" id="160699"/>
    <lineage>
        <taxon>Bacteria</taxon>
        <taxon>Pseudomonadati</taxon>
        <taxon>Pseudomonadota</taxon>
        <taxon>Alphaproteobacteria</taxon>
        <taxon>Hyphomicrobiales</taxon>
        <taxon>Rhizobiaceae</taxon>
        <taxon>Rhizobium/Agrobacterium group</taxon>
        <taxon>Agrobacterium</taxon>
    </lineage>
</organism>
<gene>
    <name evidence="1" type="ORF">CFBP5473_17960</name>
    <name evidence="2" type="ORF">J5285_20375</name>
</gene>
<evidence type="ECO:0000313" key="1">
    <source>
        <dbReference type="EMBL" id="QCJ00469.1"/>
    </source>
</evidence>
<dbReference type="EMBL" id="CP039692">
    <property type="protein sequence ID" value="QCJ00469.1"/>
    <property type="molecule type" value="Genomic_DNA"/>
</dbReference>